<evidence type="ECO:0000256" key="4">
    <source>
        <dbReference type="ARBA" id="ARBA00022692"/>
    </source>
</evidence>
<dbReference type="EMBL" id="QUNO01000014">
    <property type="protein sequence ID" value="REH38009.1"/>
    <property type="molecule type" value="Genomic_DNA"/>
</dbReference>
<dbReference type="Gene3D" id="1.20.1250.20">
    <property type="entry name" value="MFS general substrate transporter like domains"/>
    <property type="match status" value="1"/>
</dbReference>
<keyword evidence="10" id="KW-1185">Reference proteome</keyword>
<dbReference type="PANTHER" id="PTHR23517:SF2">
    <property type="entry name" value="MULTIDRUG RESISTANCE PROTEIN MDTH"/>
    <property type="match status" value="1"/>
</dbReference>
<feature type="transmembrane region" description="Helical" evidence="7">
    <location>
        <begin position="391"/>
        <end position="411"/>
    </location>
</feature>
<dbReference type="GO" id="GO:0022857">
    <property type="term" value="F:transmembrane transporter activity"/>
    <property type="evidence" value="ECO:0007669"/>
    <property type="project" value="InterPro"/>
</dbReference>
<dbReference type="RefSeq" id="WP_170217923.1">
    <property type="nucleotide sequence ID" value="NZ_CP144375.1"/>
</dbReference>
<evidence type="ECO:0000256" key="5">
    <source>
        <dbReference type="ARBA" id="ARBA00022989"/>
    </source>
</evidence>
<sequence length="423" mass="43755">MLSAIRSVRSLSRTAQLLLLNQFGVNLGFYLLIPYLATHLRETLHLSTAVIGAVIGARTLSQQGLTLFGGSAADRLGCRPVIIAGCALRTVGFAAFAFLDSLPGLFAATLLTGVAGAMFSPAARAYLAHESGDQRLRAFALLNVAGEAGTLLGPLLGGVLLGVAFPVVAITAAAVFALLTMAQLVALPARPPRPAVQSVLMDWRELCVDRRFLLFVCATSGMFVLYNQLYLALPLEASRLSGVASTVALLFVASTLVTLGLQVRVTNWCRRHWEPTTAIGVGLALCGLAFVPLAVTGSVQSTAAGPHDGGMAAALLSLPAIFPVVVATIVLTLGVVVAQPFVLDLVPAFGRSGLTGTYLGGYAMAAGIVATIGNIAVGCVADLGIRLDMPWLPWLLLIGHGLAGTVLIGVARAHATFPARDGS</sequence>
<evidence type="ECO:0000313" key="10">
    <source>
        <dbReference type="Proteomes" id="UP000256269"/>
    </source>
</evidence>
<feature type="transmembrane region" description="Helical" evidence="7">
    <location>
        <begin position="17"/>
        <end position="37"/>
    </location>
</feature>
<dbReference type="PANTHER" id="PTHR23517">
    <property type="entry name" value="RESISTANCE PROTEIN MDTM, PUTATIVE-RELATED-RELATED"/>
    <property type="match status" value="1"/>
</dbReference>
<keyword evidence="4 7" id="KW-0812">Transmembrane</keyword>
<dbReference type="InterPro" id="IPR036259">
    <property type="entry name" value="MFS_trans_sf"/>
</dbReference>
<dbReference type="Pfam" id="PF07690">
    <property type="entry name" value="MFS_1"/>
    <property type="match status" value="1"/>
</dbReference>
<feature type="transmembrane region" description="Helical" evidence="7">
    <location>
        <begin position="105"/>
        <end position="127"/>
    </location>
</feature>
<feature type="transmembrane region" description="Helical" evidence="7">
    <location>
        <begin position="212"/>
        <end position="231"/>
    </location>
</feature>
<dbReference type="InterPro" id="IPR011701">
    <property type="entry name" value="MFS"/>
</dbReference>
<accession>A0A3E0H422</accession>
<comment type="subcellular location">
    <subcellularLocation>
        <location evidence="1">Cell membrane</location>
        <topology evidence="1">Multi-pass membrane protein</topology>
    </subcellularLocation>
</comment>
<evidence type="ECO:0000256" key="7">
    <source>
        <dbReference type="SAM" id="Phobius"/>
    </source>
</evidence>
<feature type="transmembrane region" description="Helical" evidence="7">
    <location>
        <begin position="139"/>
        <end position="161"/>
    </location>
</feature>
<dbReference type="GO" id="GO:0005886">
    <property type="term" value="C:plasma membrane"/>
    <property type="evidence" value="ECO:0007669"/>
    <property type="project" value="UniProtKB-SubCell"/>
</dbReference>
<feature type="transmembrane region" description="Helical" evidence="7">
    <location>
        <begin position="359"/>
        <end position="385"/>
    </location>
</feature>
<name>A0A3E0H422_9PSEU</name>
<dbReference type="InterPro" id="IPR050171">
    <property type="entry name" value="MFS_Transporters"/>
</dbReference>
<feature type="transmembrane region" description="Helical" evidence="7">
    <location>
        <begin position="167"/>
        <end position="191"/>
    </location>
</feature>
<dbReference type="Proteomes" id="UP000256269">
    <property type="component" value="Unassembled WGS sequence"/>
</dbReference>
<keyword evidence="2" id="KW-0813">Transport</keyword>
<keyword evidence="6 7" id="KW-0472">Membrane</keyword>
<evidence type="ECO:0000259" key="8">
    <source>
        <dbReference type="PROSITE" id="PS50850"/>
    </source>
</evidence>
<feature type="transmembrane region" description="Helical" evidence="7">
    <location>
        <begin position="315"/>
        <end position="338"/>
    </location>
</feature>
<proteinExistence type="predicted"/>
<feature type="transmembrane region" description="Helical" evidence="7">
    <location>
        <begin position="243"/>
        <end position="263"/>
    </location>
</feature>
<keyword evidence="5 7" id="KW-1133">Transmembrane helix</keyword>
<feature type="domain" description="Major facilitator superfamily (MFS) profile" evidence="8">
    <location>
        <begin position="14"/>
        <end position="423"/>
    </location>
</feature>
<reference evidence="9 10" key="1">
    <citation type="submission" date="2018-08" db="EMBL/GenBank/DDBJ databases">
        <title>Genomic Encyclopedia of Archaeal and Bacterial Type Strains, Phase II (KMG-II): from individual species to whole genera.</title>
        <authorList>
            <person name="Goeker M."/>
        </authorList>
    </citation>
    <scope>NUCLEOTIDE SEQUENCE [LARGE SCALE GENOMIC DNA]</scope>
    <source>
        <strain evidence="9 10">DSM 45791</strain>
    </source>
</reference>
<protein>
    <submittedName>
        <fullName evidence="9">MFS transporter</fullName>
    </submittedName>
</protein>
<dbReference type="PROSITE" id="PS50850">
    <property type="entry name" value="MFS"/>
    <property type="match status" value="1"/>
</dbReference>
<dbReference type="AlphaFoldDB" id="A0A3E0H422"/>
<dbReference type="InterPro" id="IPR020846">
    <property type="entry name" value="MFS_dom"/>
</dbReference>
<gene>
    <name evidence="9" type="ORF">BCF44_11434</name>
</gene>
<organism evidence="9 10">
    <name type="scientific">Kutzneria buriramensis</name>
    <dbReference type="NCBI Taxonomy" id="1045776"/>
    <lineage>
        <taxon>Bacteria</taxon>
        <taxon>Bacillati</taxon>
        <taxon>Actinomycetota</taxon>
        <taxon>Actinomycetes</taxon>
        <taxon>Pseudonocardiales</taxon>
        <taxon>Pseudonocardiaceae</taxon>
        <taxon>Kutzneria</taxon>
    </lineage>
</organism>
<evidence type="ECO:0000256" key="6">
    <source>
        <dbReference type="ARBA" id="ARBA00023136"/>
    </source>
</evidence>
<keyword evidence="3" id="KW-1003">Cell membrane</keyword>
<evidence type="ECO:0000256" key="1">
    <source>
        <dbReference type="ARBA" id="ARBA00004651"/>
    </source>
</evidence>
<evidence type="ECO:0000256" key="2">
    <source>
        <dbReference type="ARBA" id="ARBA00022448"/>
    </source>
</evidence>
<dbReference type="SUPFAM" id="SSF103473">
    <property type="entry name" value="MFS general substrate transporter"/>
    <property type="match status" value="1"/>
</dbReference>
<evidence type="ECO:0000313" key="9">
    <source>
        <dbReference type="EMBL" id="REH38009.1"/>
    </source>
</evidence>
<comment type="caution">
    <text evidence="9">The sequence shown here is derived from an EMBL/GenBank/DDBJ whole genome shotgun (WGS) entry which is preliminary data.</text>
</comment>
<feature type="transmembrane region" description="Helical" evidence="7">
    <location>
        <begin position="275"/>
        <end position="295"/>
    </location>
</feature>
<evidence type="ECO:0000256" key="3">
    <source>
        <dbReference type="ARBA" id="ARBA00022475"/>
    </source>
</evidence>